<comment type="caution">
    <text evidence="3">The sequence shown here is derived from an EMBL/GenBank/DDBJ whole genome shotgun (WGS) entry which is preliminary data.</text>
</comment>
<gene>
    <name evidence="3" type="ORF">A3Q56_02341</name>
</gene>
<accession>A0A177B6T9</accession>
<dbReference type="PANTHER" id="PTHR45655">
    <property type="entry name" value="GUANYLATE CYCLASE SOLUBLE SUBUNIT BETA-2"/>
    <property type="match status" value="1"/>
</dbReference>
<dbReference type="GO" id="GO:0019934">
    <property type="term" value="P:cGMP-mediated signaling"/>
    <property type="evidence" value="ECO:0007669"/>
    <property type="project" value="TreeGrafter"/>
</dbReference>
<evidence type="ECO:0000256" key="1">
    <source>
        <dbReference type="ARBA" id="ARBA00023239"/>
    </source>
</evidence>
<dbReference type="GO" id="GO:0004383">
    <property type="term" value="F:guanylate cyclase activity"/>
    <property type="evidence" value="ECO:0007669"/>
    <property type="project" value="TreeGrafter"/>
</dbReference>
<evidence type="ECO:0000313" key="3">
    <source>
        <dbReference type="EMBL" id="OAF69840.1"/>
    </source>
</evidence>
<dbReference type="InterPro" id="IPR029787">
    <property type="entry name" value="Nucleotide_cyclase"/>
</dbReference>
<dbReference type="Pfam" id="PF00211">
    <property type="entry name" value="Guanylate_cyc"/>
    <property type="match status" value="1"/>
</dbReference>
<dbReference type="CDD" id="cd07302">
    <property type="entry name" value="CHD"/>
    <property type="match status" value="1"/>
</dbReference>
<dbReference type="GO" id="GO:0008074">
    <property type="term" value="C:guanylate cyclase complex, soluble"/>
    <property type="evidence" value="ECO:0007669"/>
    <property type="project" value="TreeGrafter"/>
</dbReference>
<dbReference type="Gene3D" id="3.30.70.1230">
    <property type="entry name" value="Nucleotide cyclase"/>
    <property type="match status" value="1"/>
</dbReference>
<organism evidence="3 4">
    <name type="scientific">Intoshia linei</name>
    <dbReference type="NCBI Taxonomy" id="1819745"/>
    <lineage>
        <taxon>Eukaryota</taxon>
        <taxon>Metazoa</taxon>
        <taxon>Spiralia</taxon>
        <taxon>Lophotrochozoa</taxon>
        <taxon>Mesozoa</taxon>
        <taxon>Orthonectida</taxon>
        <taxon>Rhopaluridae</taxon>
        <taxon>Intoshia</taxon>
    </lineage>
</organism>
<evidence type="ECO:0000259" key="2">
    <source>
        <dbReference type="PROSITE" id="PS50125"/>
    </source>
</evidence>
<dbReference type="GO" id="GO:0070482">
    <property type="term" value="P:response to oxygen levels"/>
    <property type="evidence" value="ECO:0007669"/>
    <property type="project" value="TreeGrafter"/>
</dbReference>
<dbReference type="SUPFAM" id="SSF55073">
    <property type="entry name" value="Nucleotide cyclase"/>
    <property type="match status" value="1"/>
</dbReference>
<dbReference type="InterPro" id="IPR001054">
    <property type="entry name" value="A/G_cyclase"/>
</dbReference>
<proteinExistence type="predicted"/>
<dbReference type="OrthoDB" id="60033at2759"/>
<dbReference type="Proteomes" id="UP000078046">
    <property type="component" value="Unassembled WGS sequence"/>
</dbReference>
<reference evidence="3 4" key="1">
    <citation type="submission" date="2016-04" db="EMBL/GenBank/DDBJ databases">
        <title>The genome of Intoshia linei affirms orthonectids as highly simplified spiralians.</title>
        <authorList>
            <person name="Mikhailov K.V."/>
            <person name="Slusarev G.S."/>
            <person name="Nikitin M.A."/>
            <person name="Logacheva M.D."/>
            <person name="Penin A."/>
            <person name="Aleoshin V."/>
            <person name="Panchin Y.V."/>
        </authorList>
    </citation>
    <scope>NUCLEOTIDE SEQUENCE [LARGE SCALE GENOMIC DNA]</scope>
    <source>
        <strain evidence="3">Intl2013</strain>
        <tissue evidence="3">Whole animal</tissue>
    </source>
</reference>
<dbReference type="AlphaFoldDB" id="A0A177B6T9"/>
<dbReference type="EMBL" id="LWCA01000222">
    <property type="protein sequence ID" value="OAF69840.1"/>
    <property type="molecule type" value="Genomic_DNA"/>
</dbReference>
<protein>
    <recommendedName>
        <fullName evidence="2">Guanylate cyclase domain-containing protein</fullName>
    </recommendedName>
</protein>
<dbReference type="PANTHER" id="PTHR45655:SF13">
    <property type="entry name" value="SOLUBLE GUANYLATE CYCLASE GCY-32-RELATED"/>
    <property type="match status" value="1"/>
</dbReference>
<sequence length="265" mass="30581">MRDRWDLGSIKKFYPINQKFFITPLNLILSKADSYLNTKKGILDDYANKYTEIVKRVDVIVSSFYPSYIKFNDLKNWKDDSNKISYNIEEFKLSNHEGTLITKVNTFLALDVVGYTRLCSTINSTKTVTLLNHLFSKLDSKCIQYNTWKVCTIGDAMYLMGDIGLEPCPKKRALNICKIALGVMDELQICPNKNVELRIGIASGCIISRLFGLPHMYRVYGRTIQRAVYMESSSEINKIQIDENTLRLIDGYLSTFQHHDKIWLN</sequence>
<keyword evidence="1" id="KW-0456">Lyase</keyword>
<name>A0A177B6T9_9BILA</name>
<dbReference type="SMART" id="SM00044">
    <property type="entry name" value="CYCc"/>
    <property type="match status" value="1"/>
</dbReference>
<dbReference type="PROSITE" id="PS50125">
    <property type="entry name" value="GUANYLATE_CYCLASE_2"/>
    <property type="match status" value="1"/>
</dbReference>
<keyword evidence="4" id="KW-1185">Reference proteome</keyword>
<feature type="domain" description="Guanylate cyclase" evidence="2">
    <location>
        <begin position="106"/>
        <end position="231"/>
    </location>
</feature>
<evidence type="ECO:0000313" key="4">
    <source>
        <dbReference type="Proteomes" id="UP000078046"/>
    </source>
</evidence>